<organism evidence="1 2">
    <name type="scientific">Paraburkholderia solitsugae</name>
    <dbReference type="NCBI Taxonomy" id="2675748"/>
    <lineage>
        <taxon>Bacteria</taxon>
        <taxon>Pseudomonadati</taxon>
        <taxon>Pseudomonadota</taxon>
        <taxon>Betaproteobacteria</taxon>
        <taxon>Burkholderiales</taxon>
        <taxon>Burkholderiaceae</taxon>
        <taxon>Paraburkholderia</taxon>
    </lineage>
</organism>
<dbReference type="RefSeq" id="WP_172319130.1">
    <property type="nucleotide sequence ID" value="NZ_WOEY01000189.1"/>
</dbReference>
<accession>A0ABX2C6F9</accession>
<protein>
    <submittedName>
        <fullName evidence="1">DUF2934 domain-containing protein</fullName>
    </submittedName>
</protein>
<proteinExistence type="predicted"/>
<comment type="caution">
    <text evidence="1">The sequence shown here is derived from an EMBL/GenBank/DDBJ whole genome shotgun (WGS) entry which is preliminary data.</text>
</comment>
<dbReference type="Pfam" id="PF11154">
    <property type="entry name" value="DUF2934"/>
    <property type="match status" value="1"/>
</dbReference>
<name>A0ABX2C6F9_9BURK</name>
<keyword evidence="2" id="KW-1185">Reference proteome</keyword>
<evidence type="ECO:0000313" key="1">
    <source>
        <dbReference type="EMBL" id="NPT48031.1"/>
    </source>
</evidence>
<reference evidence="1 2" key="1">
    <citation type="submission" date="2019-11" db="EMBL/GenBank/DDBJ databases">
        <title>Metabolism of dissolved organic matter in forest soils.</title>
        <authorList>
            <person name="Cyle K.T."/>
            <person name="Wilhelm R.C."/>
            <person name="Martinez C.E."/>
        </authorList>
    </citation>
    <scope>NUCLEOTIDE SEQUENCE [LARGE SCALE GENOMIC DNA]</scope>
    <source>
        <strain evidence="1 2">1N</strain>
    </source>
</reference>
<evidence type="ECO:0000313" key="2">
    <source>
        <dbReference type="Proteomes" id="UP000652198"/>
    </source>
</evidence>
<dbReference type="Proteomes" id="UP000652198">
    <property type="component" value="Unassembled WGS sequence"/>
</dbReference>
<dbReference type="EMBL" id="WOEY01000189">
    <property type="protein sequence ID" value="NPT48031.1"/>
    <property type="molecule type" value="Genomic_DNA"/>
</dbReference>
<dbReference type="InterPro" id="IPR021327">
    <property type="entry name" value="DUF2934"/>
</dbReference>
<sequence length="60" mass="6819">MHNLSFAERIRERACQLWQHDGSLEGCADEYWQIARTLIEREFGLPVPPDPPDLDAVAPG</sequence>
<gene>
    <name evidence="1" type="ORF">GNZ12_43480</name>
</gene>